<dbReference type="PROSITE" id="PS51186">
    <property type="entry name" value="GNAT"/>
    <property type="match status" value="1"/>
</dbReference>
<evidence type="ECO:0000256" key="2">
    <source>
        <dbReference type="ARBA" id="ARBA00023315"/>
    </source>
</evidence>
<dbReference type="PANTHER" id="PTHR43877:SF2">
    <property type="entry name" value="AMINOALKYLPHOSPHONATE N-ACETYLTRANSFERASE-RELATED"/>
    <property type="match status" value="1"/>
</dbReference>
<dbReference type="InterPro" id="IPR050832">
    <property type="entry name" value="Bact_Acetyltransf"/>
</dbReference>
<dbReference type="InterPro" id="IPR000182">
    <property type="entry name" value="GNAT_dom"/>
</dbReference>
<gene>
    <name evidence="5" type="ORF">ACFQSB_20890</name>
</gene>
<organism evidence="5 6">
    <name type="scientific">Sphaerisporangium rhizosphaerae</name>
    <dbReference type="NCBI Taxonomy" id="2269375"/>
    <lineage>
        <taxon>Bacteria</taxon>
        <taxon>Bacillati</taxon>
        <taxon>Actinomycetota</taxon>
        <taxon>Actinomycetes</taxon>
        <taxon>Streptosporangiales</taxon>
        <taxon>Streptosporangiaceae</taxon>
        <taxon>Sphaerisporangium</taxon>
    </lineage>
</organism>
<evidence type="ECO:0000256" key="3">
    <source>
        <dbReference type="SAM" id="MobiDB-lite"/>
    </source>
</evidence>
<dbReference type="Pfam" id="PF00583">
    <property type="entry name" value="Acetyltransf_1"/>
    <property type="match status" value="1"/>
</dbReference>
<protein>
    <submittedName>
        <fullName evidence="5">GNAT family N-acetyltransferase</fullName>
        <ecNumber evidence="5">2.3.-.-</ecNumber>
    </submittedName>
</protein>
<dbReference type="InterPro" id="IPR016181">
    <property type="entry name" value="Acyl_CoA_acyltransferase"/>
</dbReference>
<name>A0ABW2P883_9ACTN</name>
<dbReference type="PANTHER" id="PTHR43877">
    <property type="entry name" value="AMINOALKYLPHOSPHONATE N-ACETYLTRANSFERASE-RELATED-RELATED"/>
    <property type="match status" value="1"/>
</dbReference>
<feature type="region of interest" description="Disordered" evidence="3">
    <location>
        <begin position="180"/>
        <end position="214"/>
    </location>
</feature>
<keyword evidence="2 5" id="KW-0012">Acyltransferase</keyword>
<proteinExistence type="predicted"/>
<feature type="domain" description="N-acetyltransferase" evidence="4">
    <location>
        <begin position="7"/>
        <end position="174"/>
    </location>
</feature>
<dbReference type="Gene3D" id="3.40.630.30">
    <property type="match status" value="1"/>
</dbReference>
<evidence type="ECO:0000313" key="5">
    <source>
        <dbReference type="EMBL" id="MFC7384682.1"/>
    </source>
</evidence>
<dbReference type="Proteomes" id="UP001596496">
    <property type="component" value="Unassembled WGS sequence"/>
</dbReference>
<dbReference type="SUPFAM" id="SSF55729">
    <property type="entry name" value="Acyl-CoA N-acyltransferases (Nat)"/>
    <property type="match status" value="1"/>
</dbReference>
<comment type="caution">
    <text evidence="5">The sequence shown here is derived from an EMBL/GenBank/DDBJ whole genome shotgun (WGS) entry which is preliminary data.</text>
</comment>
<dbReference type="RefSeq" id="WP_380828503.1">
    <property type="nucleotide sequence ID" value="NZ_JBHTCG010000013.1"/>
</dbReference>
<reference evidence="6" key="1">
    <citation type="journal article" date="2019" name="Int. J. Syst. Evol. Microbiol.">
        <title>The Global Catalogue of Microorganisms (GCM) 10K type strain sequencing project: providing services to taxonomists for standard genome sequencing and annotation.</title>
        <authorList>
            <consortium name="The Broad Institute Genomics Platform"/>
            <consortium name="The Broad Institute Genome Sequencing Center for Infectious Disease"/>
            <person name="Wu L."/>
            <person name="Ma J."/>
        </authorList>
    </citation>
    <scope>NUCLEOTIDE SEQUENCE [LARGE SCALE GENOMIC DNA]</scope>
    <source>
        <strain evidence="6">CECT 7649</strain>
    </source>
</reference>
<dbReference type="GO" id="GO:0016746">
    <property type="term" value="F:acyltransferase activity"/>
    <property type="evidence" value="ECO:0007669"/>
    <property type="project" value="UniProtKB-KW"/>
</dbReference>
<evidence type="ECO:0000256" key="1">
    <source>
        <dbReference type="ARBA" id="ARBA00022679"/>
    </source>
</evidence>
<keyword evidence="1 5" id="KW-0808">Transferase</keyword>
<dbReference type="EC" id="2.3.-.-" evidence="5"/>
<accession>A0ABW2P883</accession>
<dbReference type="EMBL" id="JBHTCG010000013">
    <property type="protein sequence ID" value="MFC7384682.1"/>
    <property type="molecule type" value="Genomic_DNA"/>
</dbReference>
<evidence type="ECO:0000313" key="6">
    <source>
        <dbReference type="Proteomes" id="UP001596496"/>
    </source>
</evidence>
<keyword evidence="6" id="KW-1185">Reference proteome</keyword>
<dbReference type="CDD" id="cd04301">
    <property type="entry name" value="NAT_SF"/>
    <property type="match status" value="1"/>
</dbReference>
<sequence>MSPRIDLTWPTVPDDDLLEQTHRVIHAVVAAGGAVGYVTPPGRADTDPFVREILADAAHGRAALALARVDGVVQAMGLWKRASAQVFAHSGEIGKVMAHPAARGLGLGRLVLAGLVDSARAAGLETLTLGARGNNHGAIELYEEMGFREWGRLPNVIEVGMERFDEVRMYLDLGTRDPRVVLRGSPPGGAGSSPRRRLRAGGRGEGHRNGHISQ</sequence>
<evidence type="ECO:0000259" key="4">
    <source>
        <dbReference type="PROSITE" id="PS51186"/>
    </source>
</evidence>